<dbReference type="RefSeq" id="WP_196986664.1">
    <property type="nucleotide sequence ID" value="NZ_JADWYS010000001.1"/>
</dbReference>
<evidence type="ECO:0000313" key="3">
    <source>
        <dbReference type="EMBL" id="MBG9388832.1"/>
    </source>
</evidence>
<reference evidence="3" key="1">
    <citation type="submission" date="2020-11" db="EMBL/GenBank/DDBJ databases">
        <title>Bacterial whole genome sequence for Caenimonas sp. DR4.4.</title>
        <authorList>
            <person name="Le V."/>
            <person name="Ko S.-R."/>
            <person name="Ahn C.-Y."/>
            <person name="Oh H.-M."/>
        </authorList>
    </citation>
    <scope>NUCLEOTIDE SEQUENCE</scope>
    <source>
        <strain evidence="3">DR4.4</strain>
    </source>
</reference>
<dbReference type="PANTHER" id="PTHR48081">
    <property type="entry name" value="AB HYDROLASE SUPERFAMILY PROTEIN C4A8.06C"/>
    <property type="match status" value="1"/>
</dbReference>
<comment type="caution">
    <text evidence="3">The sequence shown here is derived from an EMBL/GenBank/DDBJ whole genome shotgun (WGS) entry which is preliminary data.</text>
</comment>
<keyword evidence="1 3" id="KW-0378">Hydrolase</keyword>
<organism evidence="3 4">
    <name type="scientific">Caenimonas aquaedulcis</name>
    <dbReference type="NCBI Taxonomy" id="2793270"/>
    <lineage>
        <taxon>Bacteria</taxon>
        <taxon>Pseudomonadati</taxon>
        <taxon>Pseudomonadota</taxon>
        <taxon>Betaproteobacteria</taxon>
        <taxon>Burkholderiales</taxon>
        <taxon>Comamonadaceae</taxon>
        <taxon>Caenimonas</taxon>
    </lineage>
</organism>
<name>A0A931MHC9_9BURK</name>
<keyword evidence="4" id="KW-1185">Reference proteome</keyword>
<dbReference type="AlphaFoldDB" id="A0A931MHC9"/>
<accession>A0A931MHC9</accession>
<feature type="domain" description="BD-FAE-like" evidence="2">
    <location>
        <begin position="58"/>
        <end position="193"/>
    </location>
</feature>
<protein>
    <submittedName>
        <fullName evidence="3">Alpha/beta hydrolase</fullName>
    </submittedName>
</protein>
<evidence type="ECO:0000259" key="2">
    <source>
        <dbReference type="Pfam" id="PF20434"/>
    </source>
</evidence>
<dbReference type="Proteomes" id="UP000651050">
    <property type="component" value="Unassembled WGS sequence"/>
</dbReference>
<dbReference type="Gene3D" id="3.40.50.1820">
    <property type="entry name" value="alpha/beta hydrolase"/>
    <property type="match status" value="1"/>
</dbReference>
<gene>
    <name evidence="3" type="ORF">I5803_12435</name>
</gene>
<dbReference type="SUPFAM" id="SSF53474">
    <property type="entry name" value="alpha/beta-Hydrolases"/>
    <property type="match status" value="1"/>
</dbReference>
<dbReference type="GO" id="GO:0016787">
    <property type="term" value="F:hydrolase activity"/>
    <property type="evidence" value="ECO:0007669"/>
    <property type="project" value="UniProtKB-KW"/>
</dbReference>
<dbReference type="PANTHER" id="PTHR48081:SF9">
    <property type="entry name" value="CARBOXYLESTERASE"/>
    <property type="match status" value="1"/>
</dbReference>
<dbReference type="InterPro" id="IPR049492">
    <property type="entry name" value="BD-FAE-like_dom"/>
</dbReference>
<dbReference type="EMBL" id="JADWYS010000001">
    <property type="protein sequence ID" value="MBG9388832.1"/>
    <property type="molecule type" value="Genomic_DNA"/>
</dbReference>
<dbReference type="InterPro" id="IPR029058">
    <property type="entry name" value="AB_hydrolase_fold"/>
</dbReference>
<sequence length="296" mass="31920">MHRPTAPAGLNRRAGLAALAAMSLSGCSASGLLNTFVPRASYRGRQDIAYGPDPRQKLDTYQPLESRGLAPLVIFFYGGSWTRGDRADYRFVGEALAAHGAVAVLPDYRLSPQVRYPVFLEDSARAVQWAVRHAPELGCDPRKIYLMGHSAGAYNAAMLALDPRWLATVGLAPGQFAGWIGIAGPYDFLPIENPEAQVAFHWPSTPADSQPLAQATAAAPRTLLLAPEKDSLVNPRRSTMALGEKLKSLGVDARWRLLDGVSHITIMASLAKPLSWLSPVRAEVLAFLGLQSPPMS</sequence>
<dbReference type="Pfam" id="PF20434">
    <property type="entry name" value="BD-FAE"/>
    <property type="match status" value="1"/>
</dbReference>
<dbReference type="InterPro" id="IPR050300">
    <property type="entry name" value="GDXG_lipolytic_enzyme"/>
</dbReference>
<evidence type="ECO:0000313" key="4">
    <source>
        <dbReference type="Proteomes" id="UP000651050"/>
    </source>
</evidence>
<proteinExistence type="predicted"/>
<dbReference type="PROSITE" id="PS51257">
    <property type="entry name" value="PROKAR_LIPOPROTEIN"/>
    <property type="match status" value="1"/>
</dbReference>
<evidence type="ECO:0000256" key="1">
    <source>
        <dbReference type="ARBA" id="ARBA00022801"/>
    </source>
</evidence>